<dbReference type="Gene3D" id="3.40.50.300">
    <property type="entry name" value="P-loop containing nucleotide triphosphate hydrolases"/>
    <property type="match status" value="2"/>
</dbReference>
<evidence type="ECO:0000259" key="12">
    <source>
        <dbReference type="PROSITE" id="PS51194"/>
    </source>
</evidence>
<evidence type="ECO:0000256" key="4">
    <source>
        <dbReference type="ARBA" id="ARBA00022801"/>
    </source>
</evidence>
<evidence type="ECO:0000256" key="9">
    <source>
        <dbReference type="ARBA" id="ARBA00048988"/>
    </source>
</evidence>
<dbReference type="Proteomes" id="UP000677054">
    <property type="component" value="Unassembled WGS sequence"/>
</dbReference>
<dbReference type="Gene3D" id="1.10.150.20">
    <property type="entry name" value="5' to 3' exonuclease, C-terminal subdomain"/>
    <property type="match status" value="1"/>
</dbReference>
<dbReference type="GO" id="GO:0016787">
    <property type="term" value="F:hydrolase activity"/>
    <property type="evidence" value="ECO:0007669"/>
    <property type="project" value="UniProtKB-KW"/>
</dbReference>
<keyword evidence="8" id="KW-0539">Nucleus</keyword>
<dbReference type="GO" id="GO:0003676">
    <property type="term" value="F:nucleic acid binding"/>
    <property type="evidence" value="ECO:0007669"/>
    <property type="project" value="InterPro"/>
</dbReference>
<evidence type="ECO:0000256" key="5">
    <source>
        <dbReference type="ARBA" id="ARBA00022806"/>
    </source>
</evidence>
<dbReference type="PROSITE" id="PS51194">
    <property type="entry name" value="HELICASE_CTER"/>
    <property type="match status" value="1"/>
</dbReference>
<dbReference type="SMART" id="SM00490">
    <property type="entry name" value="HELICc"/>
    <property type="match status" value="1"/>
</dbReference>
<dbReference type="Pfam" id="PF21099">
    <property type="entry name" value="POLQ_helical"/>
    <property type="match status" value="1"/>
</dbReference>
<dbReference type="InterPro" id="IPR011545">
    <property type="entry name" value="DEAD/DEAH_box_helicase_dom"/>
</dbReference>
<dbReference type="CDD" id="cd18026">
    <property type="entry name" value="DEXHc_POLQ-like"/>
    <property type="match status" value="1"/>
</dbReference>
<dbReference type="SUPFAM" id="SSF52540">
    <property type="entry name" value="P-loop containing nucleoside triphosphate hydrolases"/>
    <property type="match status" value="1"/>
</dbReference>
<accession>A0A7R8WY86</accession>
<feature type="region of interest" description="Disordered" evidence="10">
    <location>
        <begin position="1"/>
        <end position="48"/>
    </location>
</feature>
<dbReference type="Pfam" id="PF00270">
    <property type="entry name" value="DEAD"/>
    <property type="match status" value="1"/>
</dbReference>
<organism evidence="13">
    <name type="scientific">Darwinula stevensoni</name>
    <dbReference type="NCBI Taxonomy" id="69355"/>
    <lineage>
        <taxon>Eukaryota</taxon>
        <taxon>Metazoa</taxon>
        <taxon>Ecdysozoa</taxon>
        <taxon>Arthropoda</taxon>
        <taxon>Crustacea</taxon>
        <taxon>Oligostraca</taxon>
        <taxon>Ostracoda</taxon>
        <taxon>Podocopa</taxon>
        <taxon>Podocopida</taxon>
        <taxon>Darwinulocopina</taxon>
        <taxon>Darwinuloidea</taxon>
        <taxon>Darwinulidae</taxon>
        <taxon>Darwinula</taxon>
    </lineage>
</organism>
<dbReference type="Gene3D" id="2.130.10.10">
    <property type="entry name" value="YVTN repeat-like/Quinoprotein amine dehydrogenase"/>
    <property type="match status" value="1"/>
</dbReference>
<dbReference type="GO" id="GO:0005524">
    <property type="term" value="F:ATP binding"/>
    <property type="evidence" value="ECO:0007669"/>
    <property type="project" value="UniProtKB-KW"/>
</dbReference>
<dbReference type="InterPro" id="IPR056358">
    <property type="entry name" value="APC4_C"/>
</dbReference>
<dbReference type="SMART" id="SM00487">
    <property type="entry name" value="DEXDc"/>
    <property type="match status" value="1"/>
</dbReference>
<dbReference type="OrthoDB" id="2320933at2759"/>
<feature type="domain" description="Helicase C-terminal" evidence="12">
    <location>
        <begin position="468"/>
        <end position="667"/>
    </location>
</feature>
<dbReference type="SUPFAM" id="SSF117289">
    <property type="entry name" value="Nucleoporin domain"/>
    <property type="match status" value="1"/>
</dbReference>
<dbReference type="PANTHER" id="PTHR47961:SF12">
    <property type="entry name" value="HELICASE POLQ-LIKE"/>
    <property type="match status" value="1"/>
</dbReference>
<keyword evidence="2" id="KW-0547">Nucleotide-binding</keyword>
<dbReference type="InterPro" id="IPR050474">
    <property type="entry name" value="Hel308_SKI2-like"/>
</dbReference>
<sequence length="1716" mass="190665">MGPPCPATSRGKLSPVIGRRVTRKSKTSTHNGTESHAESVSKRKRAKPQLTIKLMADNPNILKEEGFTPRRKSKRIAVSPYFNDHVNGTGFMAIEQGKVNEVQSPCTEMLLALDSSFLSSLDLDGVDAEHNLVDMKSQCHDSGIGLFPMCSPVSSRESTKTQDSQNSFFQAGQIGDRIRRSLLRNSTAGLDDTVLSDLHLSGIPEGSIPPVTLPDSFCGLPKHVGQVLKDQRGITELYDWQKECLNMPGVQSGRNLLLCLPTSGGKTLVAEILLLKQILSQKKNAMLVLPYVSIVQEKVRAMAPFALALDFLIEEYAGGKGGFPPKKRRNKQSLYIATIEKAQGVVNTLLEAGRLEELGLVVVDEVHMLGEGSRGALLENLITKLHLAGKGIIQIIGMSATISNLQQIKQFLDADLYTCHFRPVELKEFIKMDNGIYEKVTNEAMPLCLLRQICPPYGKKEQSLDPDLVGALVMEVIPDHSCLIFCPTKKNCENVAQLLCKILPIAMQEINKDARGILLKGLKNENAGLICPVLKKTIPFGIAYHHSGLTTDERRLIEEAYLDGTLCVICCTSTLAAGVNLPARRVILRSPYVGKDFISRTQYKQMSGRAGRAGLDSTGESFLMCSPKEALQVANLISGPVDCTLSSLGKEDGQGLCTFVLSIIALNIANNLKNIEMCVAKTLYAIQAEELKADVFKEAKECLCWMAEQGLLTIKKDGEGEMMGNQKDLQVIDKENHKPNQEDLRISRLGKAAIRGCVPLSRAKVLYQDLCKGVETLVLDTALHLLYLVTPYDYVDLIEPVASIYSKKYMSLQEADLRVAQIVGINEAAIVRLMTKGTMDTTMRRFYVALILYDMWNQHPIWYVADRYMMHRGLVQNLLTSASSFASNVLHFVEELEELWALKQLLMPFTERLAYCVTAELLPLMELPAVKKGRARQLYQAGYRSLEDVAKAGIQNLVRDIEHLSRKTAQQIITSAKVEEAAMEEAEEKGNSSKVTHLHIMRQLEQRHVPSNITNMLWSPKMDLIALSNTKGEVLLHRLSWQKVWVSSPPDVGILVSSFCWRPDGKILAVGYQNGMVTLLEVEKADLMERFNFQGEISSLTWTVGPLATPCTFFKDDSGEYLPKLPLLSESFGSVKSSWERNPNDPKGIKSQETMNVLCVGTSLGTISLIALGVLPIAQIDLKILTGNSCHIIHSVLSDSLSHLLVTVSESDRLSQIILDTGELGLRHQEVMVVAQKYGQISALMEYLALAIEGITESWQNILIEMDSKLAAYASRVPPGTVAADFLELLMLGTVSDELLKFLVHDITEKGLKKLSQSVNLSYTNIQKLFAKHLQPVIKCISYHLADVLGMAACSRRFGFLGLKAEIINHVMLAAGSLCYKTMEAQQVTDYYKTSFATCFRWLHAVILRLSDESSATESIGEMELRFIADFIVENLDTEDRKHFTLEKVGQYLKDEDLPHPMSKQSKNNQWLKFLEENPWLKDSGLIIPKHESKSLIQEHKALTAAIKDAFLVQPPEVLGSSVRVQWSQQLTSEIEDVNLRVSHCMKGDATYLLIFHEKRPASSVLALLINKNSNVEAACIKFRNEDFVFLDFQFYNEETVSFLIQDVPNATPIMIQLPWGSISSGLEIQQQNDDFLSQRDTLKLHLLNLNGSYERLEHTKAGYIAVSGSRKVASVLSEDRKVIRLFEMEAEEELDEEEVGDSSGGLVKGSDPASG</sequence>
<dbReference type="Gene3D" id="1.10.3380.20">
    <property type="match status" value="1"/>
</dbReference>
<dbReference type="Pfam" id="PF00271">
    <property type="entry name" value="Helicase_C"/>
    <property type="match status" value="1"/>
</dbReference>
<keyword evidence="7" id="KW-0234">DNA repair</keyword>
<dbReference type="InterPro" id="IPR024790">
    <property type="entry name" value="APC4_long_dom"/>
</dbReference>
<dbReference type="InterPro" id="IPR015943">
    <property type="entry name" value="WD40/YVTN_repeat-like_dom_sf"/>
</dbReference>
<evidence type="ECO:0000256" key="7">
    <source>
        <dbReference type="ARBA" id="ARBA00023204"/>
    </source>
</evidence>
<dbReference type="InterPro" id="IPR024977">
    <property type="entry name" value="Apc4-like_WD40_dom"/>
</dbReference>
<evidence type="ECO:0000256" key="8">
    <source>
        <dbReference type="ARBA" id="ARBA00023242"/>
    </source>
</evidence>
<evidence type="ECO:0000256" key="1">
    <source>
        <dbReference type="ARBA" id="ARBA00004123"/>
    </source>
</evidence>
<name>A0A7R8WY86_9CRUS</name>
<dbReference type="InterPro" id="IPR001650">
    <property type="entry name" value="Helicase_C-like"/>
</dbReference>
<keyword evidence="3" id="KW-0227">DNA damage</keyword>
<dbReference type="Pfam" id="PF23405">
    <property type="entry name" value="WD40_APC4_C-half"/>
    <property type="match status" value="1"/>
</dbReference>
<evidence type="ECO:0000256" key="3">
    <source>
        <dbReference type="ARBA" id="ARBA00022763"/>
    </source>
</evidence>
<dbReference type="GO" id="GO:0043138">
    <property type="term" value="F:3'-5' DNA helicase activity"/>
    <property type="evidence" value="ECO:0007669"/>
    <property type="project" value="UniProtKB-EC"/>
</dbReference>
<comment type="subcellular location">
    <subcellularLocation>
        <location evidence="1">Nucleus</location>
    </subcellularLocation>
</comment>
<keyword evidence="14" id="KW-1185">Reference proteome</keyword>
<evidence type="ECO:0000313" key="14">
    <source>
        <dbReference type="Proteomes" id="UP000677054"/>
    </source>
</evidence>
<dbReference type="Pfam" id="PF12894">
    <property type="entry name" value="ANAPC4_WD40"/>
    <property type="match status" value="1"/>
</dbReference>
<dbReference type="InterPro" id="IPR046931">
    <property type="entry name" value="HTH_61"/>
</dbReference>
<dbReference type="FunFam" id="3.40.50.300:FF:000813">
    <property type="entry name" value="helicase POLQ-like isoform X1"/>
    <property type="match status" value="1"/>
</dbReference>
<dbReference type="EMBL" id="CAJPEV010000013">
    <property type="protein sequence ID" value="CAG0878701.1"/>
    <property type="molecule type" value="Genomic_DNA"/>
</dbReference>
<evidence type="ECO:0000259" key="11">
    <source>
        <dbReference type="PROSITE" id="PS51192"/>
    </source>
</evidence>
<keyword evidence="6" id="KW-0067">ATP-binding</keyword>
<protein>
    <submittedName>
        <fullName evidence="13">Uncharacterized protein</fullName>
    </submittedName>
</protein>
<dbReference type="InterPro" id="IPR048960">
    <property type="entry name" value="POLQ-like_helical"/>
</dbReference>
<proteinExistence type="predicted"/>
<evidence type="ECO:0000256" key="6">
    <source>
        <dbReference type="ARBA" id="ARBA00022840"/>
    </source>
</evidence>
<dbReference type="Pfam" id="PF20470">
    <property type="entry name" value="HTH_61"/>
    <property type="match status" value="1"/>
</dbReference>
<feature type="domain" description="Helicase ATP-binding" evidence="11">
    <location>
        <begin position="247"/>
        <end position="420"/>
    </location>
</feature>
<keyword evidence="5" id="KW-0347">Helicase</keyword>
<evidence type="ECO:0000256" key="2">
    <source>
        <dbReference type="ARBA" id="ARBA00022741"/>
    </source>
</evidence>
<comment type="catalytic activity">
    <reaction evidence="9">
        <text>ATP + H2O = ADP + phosphate + H(+)</text>
        <dbReference type="Rhea" id="RHEA:13065"/>
        <dbReference type="ChEBI" id="CHEBI:15377"/>
        <dbReference type="ChEBI" id="CHEBI:15378"/>
        <dbReference type="ChEBI" id="CHEBI:30616"/>
        <dbReference type="ChEBI" id="CHEBI:43474"/>
        <dbReference type="ChEBI" id="CHEBI:456216"/>
        <dbReference type="EC" id="5.6.2.4"/>
    </reaction>
</comment>
<dbReference type="InterPro" id="IPR014001">
    <property type="entry name" value="Helicase_ATP-bd"/>
</dbReference>
<dbReference type="SUPFAM" id="SSF158702">
    <property type="entry name" value="Sec63 N-terminal domain-like"/>
    <property type="match status" value="1"/>
</dbReference>
<feature type="region of interest" description="Disordered" evidence="10">
    <location>
        <begin position="1694"/>
        <end position="1716"/>
    </location>
</feature>
<evidence type="ECO:0000313" key="13">
    <source>
        <dbReference type="EMBL" id="CAD7240187.1"/>
    </source>
</evidence>
<reference evidence="13" key="1">
    <citation type="submission" date="2020-11" db="EMBL/GenBank/DDBJ databases">
        <authorList>
            <person name="Tran Van P."/>
        </authorList>
    </citation>
    <scope>NUCLEOTIDE SEQUENCE</scope>
</reference>
<dbReference type="Pfam" id="PF12896">
    <property type="entry name" value="ANAPC4"/>
    <property type="match status" value="1"/>
</dbReference>
<dbReference type="CDD" id="cd18795">
    <property type="entry name" value="SF2_C_Ski2"/>
    <property type="match status" value="1"/>
</dbReference>
<dbReference type="EMBL" id="LR899530">
    <property type="protein sequence ID" value="CAD7240187.1"/>
    <property type="molecule type" value="Genomic_DNA"/>
</dbReference>
<dbReference type="InterPro" id="IPR027417">
    <property type="entry name" value="P-loop_NTPase"/>
</dbReference>
<dbReference type="GO" id="GO:0005634">
    <property type="term" value="C:nucleus"/>
    <property type="evidence" value="ECO:0007669"/>
    <property type="project" value="UniProtKB-SubCell"/>
</dbReference>
<keyword evidence="4" id="KW-0378">Hydrolase</keyword>
<gene>
    <name evidence="13" type="ORF">DSTB1V02_LOCUS219</name>
</gene>
<dbReference type="PROSITE" id="PS51192">
    <property type="entry name" value="HELICASE_ATP_BIND_1"/>
    <property type="match status" value="1"/>
</dbReference>
<dbReference type="GO" id="GO:0006302">
    <property type="term" value="P:double-strand break repair"/>
    <property type="evidence" value="ECO:0007669"/>
    <property type="project" value="UniProtKB-ARBA"/>
</dbReference>
<dbReference type="PANTHER" id="PTHR47961">
    <property type="entry name" value="DNA POLYMERASE THETA, PUTATIVE (AFU_ORTHOLOGUE AFUA_1G05260)-RELATED"/>
    <property type="match status" value="1"/>
</dbReference>
<evidence type="ECO:0000256" key="10">
    <source>
        <dbReference type="SAM" id="MobiDB-lite"/>
    </source>
</evidence>